<reference evidence="12" key="1">
    <citation type="submission" date="2021-09" db="EMBL/GenBank/DDBJ databases">
        <authorList>
            <person name="Martin H S."/>
        </authorList>
    </citation>
    <scope>NUCLEOTIDE SEQUENCE</scope>
</reference>
<keyword evidence="3 11" id="KW-0489">Methyltransferase</keyword>
<evidence type="ECO:0000313" key="13">
    <source>
        <dbReference type="Proteomes" id="UP000789524"/>
    </source>
</evidence>
<dbReference type="Pfam" id="PF00398">
    <property type="entry name" value="RrnaAD"/>
    <property type="match status" value="1"/>
</dbReference>
<keyword evidence="2 11" id="KW-0698">rRNA processing</keyword>
<keyword evidence="7" id="KW-0809">Transit peptide</keyword>
<dbReference type="InterPro" id="IPR029063">
    <property type="entry name" value="SAM-dependent_MTases_sf"/>
</dbReference>
<dbReference type="PIRSF" id="PIRSF027833">
    <property type="entry name" value="MtTFB2"/>
    <property type="match status" value="1"/>
</dbReference>
<dbReference type="PANTHER" id="PTHR11727">
    <property type="entry name" value="DIMETHYLADENOSINE TRANSFERASE"/>
    <property type="match status" value="1"/>
</dbReference>
<dbReference type="PANTHER" id="PTHR11727:SF13">
    <property type="entry name" value="DIMETHYLADENOSINE TRANSFERASE 2, MITOCHONDRIAL"/>
    <property type="match status" value="1"/>
</dbReference>
<keyword evidence="9" id="KW-0496">Mitochondrion</keyword>
<evidence type="ECO:0000256" key="4">
    <source>
        <dbReference type="ARBA" id="ARBA00022679"/>
    </source>
</evidence>
<evidence type="ECO:0000256" key="3">
    <source>
        <dbReference type="ARBA" id="ARBA00022603"/>
    </source>
</evidence>
<dbReference type="GO" id="GO:0000179">
    <property type="term" value="F:rRNA (adenine-N6,N6-)-dimethyltransferase activity"/>
    <property type="evidence" value="ECO:0007669"/>
    <property type="project" value="TreeGrafter"/>
</dbReference>
<evidence type="ECO:0000256" key="11">
    <source>
        <dbReference type="RuleBase" id="RU362106"/>
    </source>
</evidence>
<accession>A0A8J2QMA9</accession>
<evidence type="ECO:0000256" key="8">
    <source>
        <dbReference type="ARBA" id="ARBA00023015"/>
    </source>
</evidence>
<dbReference type="Gene3D" id="3.40.50.150">
    <property type="entry name" value="Vaccinia Virus protein VP39"/>
    <property type="match status" value="1"/>
</dbReference>
<comment type="subcellular location">
    <subcellularLocation>
        <location evidence="1">Mitochondrion</location>
    </subcellularLocation>
</comment>
<evidence type="ECO:0000256" key="7">
    <source>
        <dbReference type="ARBA" id="ARBA00022946"/>
    </source>
</evidence>
<evidence type="ECO:0000313" key="12">
    <source>
        <dbReference type="EMBL" id="CAG9565496.1"/>
    </source>
</evidence>
<evidence type="ECO:0000256" key="1">
    <source>
        <dbReference type="ARBA" id="ARBA00004173"/>
    </source>
</evidence>
<dbReference type="GO" id="GO:0034246">
    <property type="term" value="F:mitochondrial transcription factor activity"/>
    <property type="evidence" value="ECO:0007669"/>
    <property type="project" value="TreeGrafter"/>
</dbReference>
<dbReference type="InterPro" id="IPR001737">
    <property type="entry name" value="KsgA/Erm"/>
</dbReference>
<dbReference type="OrthoDB" id="9895503at2759"/>
<keyword evidence="13" id="KW-1185">Reference proteome</keyword>
<proteinExistence type="inferred from homology"/>
<evidence type="ECO:0000256" key="9">
    <source>
        <dbReference type="ARBA" id="ARBA00023128"/>
    </source>
</evidence>
<gene>
    <name evidence="12" type="ORF">DCHRY22_LOCUS6323</name>
</gene>
<evidence type="ECO:0000256" key="2">
    <source>
        <dbReference type="ARBA" id="ARBA00022552"/>
    </source>
</evidence>
<dbReference type="GO" id="GO:0003723">
    <property type="term" value="F:RNA binding"/>
    <property type="evidence" value="ECO:0007669"/>
    <property type="project" value="UniProtKB-KW"/>
</dbReference>
<dbReference type="SUPFAM" id="SSF53335">
    <property type="entry name" value="S-adenosyl-L-methionine-dependent methyltransferases"/>
    <property type="match status" value="1"/>
</dbReference>
<keyword evidence="10" id="KW-0804">Transcription</keyword>
<dbReference type="AlphaFoldDB" id="A0A8J2QMA9"/>
<evidence type="ECO:0000256" key="10">
    <source>
        <dbReference type="ARBA" id="ARBA00023163"/>
    </source>
</evidence>
<keyword evidence="4 11" id="KW-0808">Transferase</keyword>
<dbReference type="GO" id="GO:0005759">
    <property type="term" value="C:mitochondrial matrix"/>
    <property type="evidence" value="ECO:0007669"/>
    <property type="project" value="TreeGrafter"/>
</dbReference>
<name>A0A8J2QMA9_9NEOP</name>
<keyword evidence="5 11" id="KW-0949">S-adenosyl-L-methionine</keyword>
<sequence>MFSSSRTILSGNRPFWISLRWRQKLNKQQKEEKPSKVAPDVMKYLESHEEYKNIINVLPKTLLKKYKTPETMYLINRKTAVDMTQTIFKYLDKDAPVIEVNPGLGYITEEILKHRKTPVYLYENSHHFKEVFNDIKNKYKEQVKYKNADFFGMWKLAFQDKMDQGNRIPELLGDLATTDNGRLISIIGAMQSLSFVRHLINTIVFHNTTSQLGRPDLYIAMSGSNYEFLTDSSIMLSKHKSLPALFQLLFDFKVLMRVPKNHFLPWTYSMNTGKESVMDDYCLNVVRITQKETLPCHPNNLPLLWYFFKRHTFSKSTRVIPMLEQWIPGCGVWLITGQDPPDTDMQRAPTSDDEALPHMNIFTEFGDLTLKQKLTVFKRFISWPEFEHCPFRTTMENNLPKFATHIADEKDVQLDEIENSDSDIET</sequence>
<comment type="caution">
    <text evidence="12">The sequence shown here is derived from an EMBL/GenBank/DDBJ whole genome shotgun (WGS) entry which is preliminary data.</text>
</comment>
<evidence type="ECO:0000256" key="6">
    <source>
        <dbReference type="ARBA" id="ARBA00022884"/>
    </source>
</evidence>
<keyword evidence="6" id="KW-0694">RNA-binding</keyword>
<comment type="similarity">
    <text evidence="11">Belongs to the class I-like SAM-binding methyltransferase superfamily. rRNA adenine N(6)-methyltransferase family.</text>
</comment>
<dbReference type="Proteomes" id="UP000789524">
    <property type="component" value="Unassembled WGS sequence"/>
</dbReference>
<dbReference type="EC" id="2.1.1.-" evidence="11"/>
<dbReference type="EMBL" id="CAKASE010000053">
    <property type="protein sequence ID" value="CAG9565496.1"/>
    <property type="molecule type" value="Genomic_DNA"/>
</dbReference>
<keyword evidence="8" id="KW-0805">Transcription regulation</keyword>
<organism evidence="12 13">
    <name type="scientific">Danaus chrysippus</name>
    <name type="common">African queen</name>
    <dbReference type="NCBI Taxonomy" id="151541"/>
    <lineage>
        <taxon>Eukaryota</taxon>
        <taxon>Metazoa</taxon>
        <taxon>Ecdysozoa</taxon>
        <taxon>Arthropoda</taxon>
        <taxon>Hexapoda</taxon>
        <taxon>Insecta</taxon>
        <taxon>Pterygota</taxon>
        <taxon>Neoptera</taxon>
        <taxon>Endopterygota</taxon>
        <taxon>Lepidoptera</taxon>
        <taxon>Glossata</taxon>
        <taxon>Ditrysia</taxon>
        <taxon>Papilionoidea</taxon>
        <taxon>Nymphalidae</taxon>
        <taxon>Danainae</taxon>
        <taxon>Danaini</taxon>
        <taxon>Danaina</taxon>
        <taxon>Danaus</taxon>
        <taxon>Anosia</taxon>
    </lineage>
</organism>
<protein>
    <recommendedName>
        <fullName evidence="11">rRNA adenine N(6)-methyltransferase</fullName>
        <ecNumber evidence="11">2.1.1.-</ecNumber>
    </recommendedName>
</protein>
<dbReference type="GO" id="GO:0006391">
    <property type="term" value="P:transcription initiation at mitochondrial promoter"/>
    <property type="evidence" value="ECO:0007669"/>
    <property type="project" value="TreeGrafter"/>
</dbReference>
<evidence type="ECO:0000256" key="5">
    <source>
        <dbReference type="ARBA" id="ARBA00022691"/>
    </source>
</evidence>